<dbReference type="EMBL" id="GDKF01007966">
    <property type="protein sequence ID" value="JAT70656.1"/>
    <property type="molecule type" value="Transcribed_RNA"/>
</dbReference>
<evidence type="ECO:0000256" key="7">
    <source>
        <dbReference type="SAM" id="MobiDB-lite"/>
    </source>
</evidence>
<keyword evidence="4 5" id="KW-0648">Protein biosynthesis</keyword>
<dbReference type="AlphaFoldDB" id="A0A087SFR6"/>
<dbReference type="Pfam" id="PF00076">
    <property type="entry name" value="RRM_1"/>
    <property type="match status" value="1"/>
</dbReference>
<dbReference type="EMBL" id="QOKY01000199">
    <property type="protein sequence ID" value="RMZ53243.1"/>
    <property type="molecule type" value="Genomic_DNA"/>
</dbReference>
<dbReference type="RefSeq" id="XP_011397458.1">
    <property type="nucleotide sequence ID" value="XM_011399156.1"/>
</dbReference>
<protein>
    <recommendedName>
        <fullName evidence="5">Eukaryotic translation initiation factor 3 subunit G</fullName>
        <shortName evidence="5">eIF3g</shortName>
    </recommendedName>
    <alternativeName>
        <fullName evidence="5">Eukaryotic translation initiation factor 3 RNA-binding subunit</fullName>
        <shortName evidence="5">eIF-3 RNA-binding subunit</shortName>
    </alternativeName>
    <alternativeName>
        <fullName evidence="5">Eukaryotic translation initiation factor 3 subunit 4</fullName>
    </alternativeName>
</protein>
<gene>
    <name evidence="11" type="ORF">APUTEX25_005232</name>
    <name evidence="10" type="ORF">F751_2288</name>
    <name evidence="9" type="ORF">g.20029</name>
</gene>
<keyword evidence="3 6" id="KW-0694">RNA-binding</keyword>
<feature type="region of interest" description="Disordered" evidence="7">
    <location>
        <begin position="149"/>
        <end position="173"/>
    </location>
</feature>
<proteinExistence type="inferred from homology"/>
<dbReference type="GeneID" id="23613679"/>
<comment type="function">
    <text evidence="5">RNA-binding component of the eukaryotic translation initiation factor 3 (eIF-3) complex, which is involved in protein synthesis of a specialized repertoire of mRNAs and, together with other initiation factors, stimulates binding of mRNA and methionyl-tRNAi to the 40S ribosome. The eIF-3 complex specifically targets and initiates translation of a subset of mRNAs involved in cell proliferation. This subunit can bind 18S rRNA.</text>
</comment>
<evidence type="ECO:0000256" key="6">
    <source>
        <dbReference type="PROSITE-ProRule" id="PRU00176"/>
    </source>
</evidence>
<dbReference type="Gene3D" id="3.30.70.330">
    <property type="match status" value="1"/>
</dbReference>
<evidence type="ECO:0000313" key="13">
    <source>
        <dbReference type="Proteomes" id="UP000279271"/>
    </source>
</evidence>
<dbReference type="GO" id="GO:0016282">
    <property type="term" value="C:eukaryotic 43S preinitiation complex"/>
    <property type="evidence" value="ECO:0007669"/>
    <property type="project" value="UniProtKB-UniRule"/>
</dbReference>
<dbReference type="GO" id="GO:0003743">
    <property type="term" value="F:translation initiation factor activity"/>
    <property type="evidence" value="ECO:0007669"/>
    <property type="project" value="UniProtKB-UniRule"/>
</dbReference>
<sequence length="283" mass="31566">MVGLKNRWGDLLEDEEELPPTTTTGPDGKGIVVRVEYSRNDKGDVIKKTTRTKVVKIEKKVYKSAVERREGWTKFGDAASERASDIISAKATEDIPFERVRPQKQTQEDKGKMDFQTAMAGSDKAAIVGNIKDMLYKRRMERQLLEAKGLLAPAERPPGEDDGPSGLKTSGTGWVAPSMRQRLAGGETMESLALKRRDENSVRVTNLSEDVSEDDLRELFGAFGQVQRVFIAKDRETGESRGFAFVNFVLRDDAVRAINKLDGFGYDNLILSVTWAAPREPRP</sequence>
<dbReference type="InterPro" id="IPR024675">
    <property type="entry name" value="eIF3g_N"/>
</dbReference>
<evidence type="ECO:0000313" key="12">
    <source>
        <dbReference type="Proteomes" id="UP000028924"/>
    </source>
</evidence>
<dbReference type="InterPro" id="IPR035979">
    <property type="entry name" value="RBD_domain_sf"/>
</dbReference>
<reference evidence="10 12" key="1">
    <citation type="journal article" date="2014" name="BMC Genomics">
        <title>Oil accumulation mechanisms of the oleaginous microalga Chlorella protothecoides revealed through its genome, transcriptomes, and proteomes.</title>
        <authorList>
            <person name="Gao C."/>
            <person name="Wang Y."/>
            <person name="Shen Y."/>
            <person name="Yan D."/>
            <person name="He X."/>
            <person name="Dai J."/>
            <person name="Wu Q."/>
        </authorList>
    </citation>
    <scope>NUCLEOTIDE SEQUENCE [LARGE SCALE GENOMIC DNA]</scope>
    <source>
        <strain evidence="10 12">0710</strain>
    </source>
</reference>
<dbReference type="InterPro" id="IPR000504">
    <property type="entry name" value="RRM_dom"/>
</dbReference>
<comment type="similarity">
    <text evidence="5">Belongs to the eIF-3 subunit G family.</text>
</comment>
<dbReference type="HAMAP" id="MF_03006">
    <property type="entry name" value="eIF3g"/>
    <property type="match status" value="1"/>
</dbReference>
<dbReference type="GO" id="GO:0005852">
    <property type="term" value="C:eukaryotic translation initiation factor 3 complex"/>
    <property type="evidence" value="ECO:0007669"/>
    <property type="project" value="UniProtKB-UniRule"/>
</dbReference>
<evidence type="ECO:0000313" key="11">
    <source>
        <dbReference type="EMBL" id="RMZ53243.1"/>
    </source>
</evidence>
<accession>A0A087SFR6</accession>
<dbReference type="OrthoDB" id="1749473at2759"/>
<dbReference type="STRING" id="3075.A0A087SFR6"/>
<evidence type="ECO:0000313" key="9">
    <source>
        <dbReference type="EMBL" id="JAT70656.1"/>
    </source>
</evidence>
<dbReference type="PANTHER" id="PTHR10352">
    <property type="entry name" value="EUKARYOTIC TRANSLATION INITIATION FACTOR 3 SUBUNIT G"/>
    <property type="match status" value="1"/>
</dbReference>
<dbReference type="InterPro" id="IPR034240">
    <property type="entry name" value="eIF3G_RRM"/>
</dbReference>
<dbReference type="EMBL" id="KL662109">
    <property type="protein sequence ID" value="KFM24570.1"/>
    <property type="molecule type" value="Genomic_DNA"/>
</dbReference>
<dbReference type="GO" id="GO:0001732">
    <property type="term" value="P:formation of cytoplasmic translation initiation complex"/>
    <property type="evidence" value="ECO:0007669"/>
    <property type="project" value="UniProtKB-UniRule"/>
</dbReference>
<organism evidence="10 12">
    <name type="scientific">Auxenochlorella protothecoides</name>
    <name type="common">Green microalga</name>
    <name type="synonym">Chlorella protothecoides</name>
    <dbReference type="NCBI Taxonomy" id="3075"/>
    <lineage>
        <taxon>Eukaryota</taxon>
        <taxon>Viridiplantae</taxon>
        <taxon>Chlorophyta</taxon>
        <taxon>core chlorophytes</taxon>
        <taxon>Trebouxiophyceae</taxon>
        <taxon>Chlorellales</taxon>
        <taxon>Chlorellaceae</taxon>
        <taxon>Auxenochlorella</taxon>
    </lineage>
</organism>
<comment type="subunit">
    <text evidence="5">Component of the eukaryotic translation initiation factor 3 (eIF-3) complex.</text>
</comment>
<dbReference type="PROSITE" id="PS50102">
    <property type="entry name" value="RRM"/>
    <property type="match status" value="1"/>
</dbReference>
<feature type="domain" description="RRM" evidence="8">
    <location>
        <begin position="200"/>
        <end position="278"/>
    </location>
</feature>
<keyword evidence="12" id="KW-1185">Reference proteome</keyword>
<comment type="subcellular location">
    <subcellularLocation>
        <location evidence="5">Cytoplasm</location>
    </subcellularLocation>
</comment>
<dbReference type="PIRSF" id="PIRSF037949">
    <property type="entry name" value="Transl_init_eIF-3_RNA-bind"/>
    <property type="match status" value="1"/>
</dbReference>
<reference evidence="13" key="3">
    <citation type="journal article" date="2018" name="Algal Res.">
        <title>Characterization of plant carbon substrate utilization by Auxenochlorella protothecoides.</title>
        <authorList>
            <person name="Vogler B.W."/>
            <person name="Starkenburg S.R."/>
            <person name="Sudasinghe N."/>
            <person name="Schambach J.Y."/>
            <person name="Rollin J.A."/>
            <person name="Pattathil S."/>
            <person name="Barry A.N."/>
        </authorList>
    </citation>
    <scope>NUCLEOTIDE SEQUENCE [LARGE SCALE GENOMIC DNA]</scope>
    <source>
        <strain evidence="13">UTEX 25</strain>
    </source>
</reference>
<dbReference type="SUPFAM" id="SSF54928">
    <property type="entry name" value="RNA-binding domain, RBD"/>
    <property type="match status" value="1"/>
</dbReference>
<name>A0A087SFR6_AUXPR</name>
<dbReference type="CDD" id="cd12408">
    <property type="entry name" value="RRM_eIF3G_like"/>
    <property type="match status" value="1"/>
</dbReference>
<dbReference type="Pfam" id="PF12353">
    <property type="entry name" value="eIF3g"/>
    <property type="match status" value="1"/>
</dbReference>
<keyword evidence="2 5" id="KW-0396">Initiation factor</keyword>
<reference evidence="11" key="4">
    <citation type="submission" date="2018-10" db="EMBL/GenBank/DDBJ databases">
        <authorList>
            <person name="Hovde B."/>
            <person name="Zhang X."/>
        </authorList>
    </citation>
    <scope>NUCLEOTIDE SEQUENCE [LARGE SCALE GENOMIC DNA]</scope>
    <source>
        <strain evidence="11">UTEX 25</strain>
    </source>
</reference>
<evidence type="ECO:0000256" key="1">
    <source>
        <dbReference type="ARBA" id="ARBA00022490"/>
    </source>
</evidence>
<keyword evidence="1 5" id="KW-0963">Cytoplasm</keyword>
<evidence type="ECO:0000256" key="4">
    <source>
        <dbReference type="ARBA" id="ARBA00022917"/>
    </source>
</evidence>
<evidence type="ECO:0000313" key="10">
    <source>
        <dbReference type="EMBL" id="KFM24570.1"/>
    </source>
</evidence>
<dbReference type="Proteomes" id="UP000028924">
    <property type="component" value="Unassembled WGS sequence"/>
</dbReference>
<dbReference type="Proteomes" id="UP000279271">
    <property type="component" value="Unassembled WGS sequence"/>
</dbReference>
<dbReference type="GO" id="GO:0033290">
    <property type="term" value="C:eukaryotic 48S preinitiation complex"/>
    <property type="evidence" value="ECO:0007669"/>
    <property type="project" value="UniProtKB-UniRule"/>
</dbReference>
<feature type="region of interest" description="Disordered" evidence="7">
    <location>
        <begin position="1"/>
        <end position="30"/>
    </location>
</feature>
<evidence type="ECO:0000259" key="8">
    <source>
        <dbReference type="PROSITE" id="PS50102"/>
    </source>
</evidence>
<dbReference type="InterPro" id="IPR017334">
    <property type="entry name" value="eIF3_g"/>
</dbReference>
<reference evidence="9" key="2">
    <citation type="submission" date="2015-08" db="EMBL/GenBank/DDBJ databases">
        <authorList>
            <person name="Babu N.S."/>
            <person name="Beckwith C.J."/>
            <person name="Beseler K.G."/>
            <person name="Brison A."/>
            <person name="Carone J.V."/>
            <person name="Caskin T.P."/>
            <person name="Diamond M."/>
            <person name="Durham M.E."/>
            <person name="Foxe J.M."/>
            <person name="Go M."/>
            <person name="Henderson B.A."/>
            <person name="Jones I.B."/>
            <person name="McGettigan J.A."/>
            <person name="Micheletti S.J."/>
            <person name="Nasrallah M.E."/>
            <person name="Ortiz D."/>
            <person name="Piller C.R."/>
            <person name="Privatt S.R."/>
            <person name="Schneider S.L."/>
            <person name="Sharp S."/>
            <person name="Smith T.C."/>
            <person name="Stanton J.D."/>
            <person name="Ullery H.E."/>
            <person name="Wilson R.J."/>
            <person name="Serrano M.G."/>
            <person name="Buck G."/>
            <person name="Lee V."/>
            <person name="Wang Y."/>
            <person name="Carvalho R."/>
            <person name="Voegtly L."/>
            <person name="Shi R."/>
            <person name="Duckworth R."/>
            <person name="Johnson A."/>
            <person name="Loviza R."/>
            <person name="Walstead R."/>
            <person name="Shah Z."/>
            <person name="Kiflezghi M."/>
            <person name="Wade K."/>
            <person name="Ball S.L."/>
            <person name="Bradley K.W."/>
            <person name="Asai D.J."/>
            <person name="Bowman C.A."/>
            <person name="Russell D.A."/>
            <person name="Pope W.H."/>
            <person name="Jacobs-Sera D."/>
            <person name="Hendrix R.W."/>
            <person name="Hatfull G.F."/>
        </authorList>
    </citation>
    <scope>NUCLEOTIDE SEQUENCE</scope>
</reference>
<dbReference type="KEGG" id="apro:F751_2288"/>
<reference evidence="11" key="5">
    <citation type="submission" date="2018-11" db="EMBL/GenBank/DDBJ databases">
        <title>Characterization of plant carbon substrate utilization by Auxenochlorella protothecoides.</title>
        <authorList>
            <person name="Vogler B.W."/>
            <person name="Starkenburg S.R."/>
            <person name="Sudasinghe N."/>
            <person name="Schambach J.Y."/>
            <person name="Rollin J.A."/>
            <person name="Pattathil S."/>
            <person name="Barry A.N."/>
        </authorList>
    </citation>
    <scope>NUCLEOTIDE SEQUENCE [LARGE SCALE GENOMIC DNA]</scope>
    <source>
        <strain evidence="11">UTEX 25</strain>
    </source>
</reference>
<dbReference type="eggNOG" id="KOG0122">
    <property type="taxonomic scope" value="Eukaryota"/>
</dbReference>
<dbReference type="GO" id="GO:0003723">
    <property type="term" value="F:RNA binding"/>
    <property type="evidence" value="ECO:0007669"/>
    <property type="project" value="UniProtKB-UniRule"/>
</dbReference>
<evidence type="ECO:0000256" key="2">
    <source>
        <dbReference type="ARBA" id="ARBA00022540"/>
    </source>
</evidence>
<dbReference type="InterPro" id="IPR012677">
    <property type="entry name" value="Nucleotide-bd_a/b_plait_sf"/>
</dbReference>
<dbReference type="SMART" id="SM00360">
    <property type="entry name" value="RRM"/>
    <property type="match status" value="1"/>
</dbReference>
<evidence type="ECO:0000256" key="3">
    <source>
        <dbReference type="ARBA" id="ARBA00022884"/>
    </source>
</evidence>
<evidence type="ECO:0000256" key="5">
    <source>
        <dbReference type="HAMAP-Rule" id="MF_03006"/>
    </source>
</evidence>